<dbReference type="Pfam" id="PF20777">
    <property type="entry name" value="KH_SLS1_2"/>
    <property type="match status" value="1"/>
</dbReference>
<reference evidence="5 6" key="1">
    <citation type="submission" date="2016-03" db="EMBL/GenBank/DDBJ databases">
        <authorList>
            <person name="Devillers H."/>
        </authorList>
    </citation>
    <scope>NUCLEOTIDE SEQUENCE [LARGE SCALE GENOMIC DNA]</scope>
    <source>
        <strain evidence="5">CBS 6772</strain>
    </source>
</reference>
<dbReference type="AlphaFoldDB" id="A0A1G4MJW4"/>
<dbReference type="OMA" id="LWFELDE"/>
<name>A0A1G4MJW4_LACFM</name>
<feature type="domain" description="SLS1 C-terminal" evidence="4">
    <location>
        <begin position="392"/>
        <end position="700"/>
    </location>
</feature>
<dbReference type="GO" id="GO:0005743">
    <property type="term" value="C:mitochondrial inner membrane"/>
    <property type="evidence" value="ECO:0007669"/>
    <property type="project" value="InterPro"/>
</dbReference>
<evidence type="ECO:0000259" key="4">
    <source>
        <dbReference type="Pfam" id="PF20778"/>
    </source>
</evidence>
<dbReference type="InterPro" id="IPR032741">
    <property type="entry name" value="Sls1_KH-1"/>
</dbReference>
<proteinExistence type="predicted"/>
<evidence type="ECO:0000313" key="6">
    <source>
        <dbReference type="Proteomes" id="UP000190831"/>
    </source>
</evidence>
<gene>
    <name evidence="5" type="ORF">LAFE_0H07536G</name>
</gene>
<evidence type="ECO:0000259" key="1">
    <source>
        <dbReference type="Pfam" id="PF14611"/>
    </source>
</evidence>
<evidence type="ECO:0000259" key="2">
    <source>
        <dbReference type="Pfam" id="PF20776"/>
    </source>
</evidence>
<organism evidence="5 6">
    <name type="scientific">Lachancea fermentati</name>
    <name type="common">Zygosaccharomyces fermentati</name>
    <dbReference type="NCBI Taxonomy" id="4955"/>
    <lineage>
        <taxon>Eukaryota</taxon>
        <taxon>Fungi</taxon>
        <taxon>Dikarya</taxon>
        <taxon>Ascomycota</taxon>
        <taxon>Saccharomycotina</taxon>
        <taxon>Saccharomycetes</taxon>
        <taxon>Saccharomycetales</taxon>
        <taxon>Saccharomycetaceae</taxon>
        <taxon>Lachancea</taxon>
    </lineage>
</organism>
<evidence type="ECO:0000313" key="5">
    <source>
        <dbReference type="EMBL" id="SCW04166.1"/>
    </source>
</evidence>
<accession>A0A1G4MJW4</accession>
<dbReference type="EMBL" id="LT598491">
    <property type="protein sequence ID" value="SCW04166.1"/>
    <property type="molecule type" value="Genomic_DNA"/>
</dbReference>
<dbReference type="STRING" id="4955.A0A1G4MJW4"/>
<dbReference type="Proteomes" id="UP000190831">
    <property type="component" value="Chromosome H"/>
</dbReference>
<feature type="domain" description="SLS1 first KH" evidence="1">
    <location>
        <begin position="222"/>
        <end position="289"/>
    </location>
</feature>
<keyword evidence="6" id="KW-1185">Reference proteome</keyword>
<protein>
    <submittedName>
        <fullName evidence="5">LAFE_0H07536g1_1</fullName>
    </submittedName>
</protein>
<dbReference type="InterPro" id="IPR048400">
    <property type="entry name" value="SLS1_N"/>
</dbReference>
<dbReference type="InterPro" id="IPR048401">
    <property type="entry name" value="SLS1_C"/>
</dbReference>
<dbReference type="Pfam" id="PF20778">
    <property type="entry name" value="SLS1_C"/>
    <property type="match status" value="1"/>
</dbReference>
<dbReference type="InterPro" id="IPR048748">
    <property type="entry name" value="SLS1_KH2"/>
</dbReference>
<dbReference type="OrthoDB" id="5392646at2759"/>
<dbReference type="Pfam" id="PF14611">
    <property type="entry name" value="KH_SLS1_1"/>
    <property type="match status" value="1"/>
</dbReference>
<evidence type="ECO:0000259" key="3">
    <source>
        <dbReference type="Pfam" id="PF20777"/>
    </source>
</evidence>
<dbReference type="Pfam" id="PF20776">
    <property type="entry name" value="SLS1_N"/>
    <property type="match status" value="1"/>
</dbReference>
<sequence>MLPLTSSRALRAEKAFVTLKYAHIVRNFYSRRFYSSSDDVPKELNQDLSQLKSTRGKKLKPENARFVVLNPAEAGIFKKRRIPGYFKPHNRQAERLSVLEGVEIGDKDVQLPKESNEILQEIESQRRKLLVFKSSVPKEQAVNSIHDLKPSDNSRIMSSKRYEQLKGLLDMAYTLSQLKEYVRQHYDVTINRSLSKKKLISKILIELWKCEVDETISETDDLIVERIIDVEKRDIYLLLLTNNGKILQNFARIGATLAVALNENKIIVRATGPLVKYVEVSLRKILDNVQREQLPVDDIIRNHTPVGSVPIMPPEDLISLIQKESAVYFEKLLDDDPNGYFITAFGGKRIRKAKNLLLWALDYNPQSTNSIQFLGDQQMSLYKNYPFTDISCLDWTERDKEWFRLQKPAVKESIVKDIKDSVNLNLTEEIIDELYEKLVTTADNHIAKFNAISNTQNLGITLGQFLNTSNGSNSTFQPKIANIAAQLMKLPLYDDMPNLDELYTVDQHEYYVQLKFIPDLSTTQSKRNIPPLELWFELDDYDTAINSSLRSVLHLEDRNIFLRTPQLPYDYKLNADQIVEVSQPYEENSESWLSDQPGLKSFLKDAQLTFQSRKKLFIPKRLELNLHLEGCDTPQPVMFDYVKVNYRRVLKLKYMDKYLVQFSDIKGGSGSGRYTQVDFINTEKVTRESFGNFVKDIVRFS</sequence>
<feature type="domain" description="SLS1 second KH" evidence="3">
    <location>
        <begin position="314"/>
        <end position="360"/>
    </location>
</feature>
<feature type="domain" description="SLS1 N-terminal" evidence="2">
    <location>
        <begin position="134"/>
        <end position="213"/>
    </location>
</feature>